<dbReference type="AlphaFoldDB" id="A0A167BFH7"/>
<keyword evidence="3" id="KW-1185">Reference proteome</keyword>
<evidence type="ECO:0008006" key="4">
    <source>
        <dbReference type="Google" id="ProtNLM"/>
    </source>
</evidence>
<dbReference type="STRING" id="1573173.A0A167BFH7"/>
<dbReference type="Proteomes" id="UP000076584">
    <property type="component" value="Unassembled WGS sequence"/>
</dbReference>
<evidence type="ECO:0000256" key="1">
    <source>
        <dbReference type="SAM" id="MobiDB-lite"/>
    </source>
</evidence>
<evidence type="ECO:0000313" key="2">
    <source>
        <dbReference type="EMBL" id="KZL81272.1"/>
    </source>
</evidence>
<protein>
    <recommendedName>
        <fullName evidence="4">Tachykinin family protein</fullName>
    </recommendedName>
</protein>
<gene>
    <name evidence="2" type="ORF">CI238_00378</name>
</gene>
<evidence type="ECO:0000313" key="3">
    <source>
        <dbReference type="Proteomes" id="UP000076584"/>
    </source>
</evidence>
<accession>A0A167BFH7</accession>
<dbReference type="PANTHER" id="PTHR37540:SF5">
    <property type="entry name" value="TRANSCRIPTION FACTOR DOMAIN-CONTAINING PROTEIN"/>
    <property type="match status" value="1"/>
</dbReference>
<dbReference type="EMBL" id="LFIW01001670">
    <property type="protein sequence ID" value="KZL81272.1"/>
    <property type="molecule type" value="Genomic_DNA"/>
</dbReference>
<feature type="region of interest" description="Disordered" evidence="1">
    <location>
        <begin position="65"/>
        <end position="84"/>
    </location>
</feature>
<comment type="caution">
    <text evidence="2">The sequence shown here is derived from an EMBL/GenBank/DDBJ whole genome shotgun (WGS) entry which is preliminary data.</text>
</comment>
<dbReference type="PANTHER" id="PTHR37540">
    <property type="entry name" value="TRANSCRIPTION FACTOR (ACR-2), PUTATIVE-RELATED-RELATED"/>
    <property type="match status" value="1"/>
</dbReference>
<name>A0A167BFH7_COLIC</name>
<proteinExistence type="predicted"/>
<sequence>MSAKQASARETWQGVADAKLRRKLQNRLNQRLTRRRKATEREAIAQALAARRDNSAAIPRPILPKPLVQSSNADEPALAAQERNTRRRLGESIVSVDHSHRAANQQALGAPMTLPRGISIFFAAHPDLLDTHFLRIFQFTITSLLPTVGYQTSAGEPLQAALCRAAMSDPLVFHAVLVGGASQLTFRTRSIEDNRVLLKAESQIARTVRQQLSAGTTTVSDTVLFAIMSMALKQNTYLLSLVSKYRYAGDFDTPVKSLGGLDWMGLIDMAPNHTAMWMYLLRARDASLSDKVPGLIDYLQATDLLRASALLQKPGMEMQEAFRFLEDKAAAIRPDSSEADAFHVEAHFKNILLDIRVCCQLIDTFSEQEHPHSSETVRFIHYRNLVLYRLLSLPPGVSETCRLTTLIFNYGVLYPFPDPRLLWKLTRQLATLLSDSQHTTNEDTEFLLWTAVIGGIAAAGTMMYDSFAASVNKFADELGLDHWSGTVTLLESFIWHERACGVGGRTLWARARVLSTKVLDPSSEGHEINI</sequence>
<reference evidence="2 3" key="1">
    <citation type="submission" date="2015-06" db="EMBL/GenBank/DDBJ databases">
        <title>Survival trade-offs in plant roots during colonization by closely related pathogenic and mutualistic fungi.</title>
        <authorList>
            <person name="Hacquard S."/>
            <person name="Kracher B."/>
            <person name="Hiruma K."/>
            <person name="Weinman A."/>
            <person name="Muench P."/>
            <person name="Garrido Oter R."/>
            <person name="Ver Loren van Themaat E."/>
            <person name="Dallerey J.-F."/>
            <person name="Damm U."/>
            <person name="Henrissat B."/>
            <person name="Lespinet O."/>
            <person name="Thon M."/>
            <person name="Kemen E."/>
            <person name="McHardy A.C."/>
            <person name="Schulze-Lefert P."/>
            <person name="O'Connell R.J."/>
        </authorList>
    </citation>
    <scope>NUCLEOTIDE SEQUENCE [LARGE SCALE GENOMIC DNA]</scope>
    <source>
        <strain evidence="2 3">MAFF 238704</strain>
    </source>
</reference>
<organism evidence="2 3">
    <name type="scientific">Colletotrichum incanum</name>
    <name type="common">Soybean anthracnose fungus</name>
    <dbReference type="NCBI Taxonomy" id="1573173"/>
    <lineage>
        <taxon>Eukaryota</taxon>
        <taxon>Fungi</taxon>
        <taxon>Dikarya</taxon>
        <taxon>Ascomycota</taxon>
        <taxon>Pezizomycotina</taxon>
        <taxon>Sordariomycetes</taxon>
        <taxon>Hypocreomycetidae</taxon>
        <taxon>Glomerellales</taxon>
        <taxon>Glomerellaceae</taxon>
        <taxon>Colletotrichum</taxon>
        <taxon>Colletotrichum spaethianum species complex</taxon>
    </lineage>
</organism>